<proteinExistence type="predicted"/>
<dbReference type="AlphaFoldDB" id="M4DCQ9"/>
<reference evidence="7" key="3">
    <citation type="submission" date="2023-03" db="UniProtKB">
        <authorList>
            <consortium name="EnsemblPlants"/>
        </authorList>
    </citation>
    <scope>IDENTIFICATION</scope>
    <source>
        <strain evidence="7">cv. Chiifu-401-42</strain>
    </source>
</reference>
<dbReference type="PANTHER" id="PTHR10634">
    <property type="entry name" value="AN1-TYPE ZINC FINGER PROTEIN"/>
    <property type="match status" value="1"/>
</dbReference>
<dbReference type="Proteomes" id="UP000011750">
    <property type="component" value="Chromosome A08"/>
</dbReference>
<evidence type="ECO:0000256" key="3">
    <source>
        <dbReference type="ARBA" id="ARBA00022771"/>
    </source>
</evidence>
<dbReference type="SUPFAM" id="SSF118310">
    <property type="entry name" value="AN1-like Zinc finger"/>
    <property type="match status" value="1"/>
</dbReference>
<dbReference type="InterPro" id="IPR035896">
    <property type="entry name" value="AN1-like_Znf"/>
</dbReference>
<dbReference type="GO" id="GO:0008270">
    <property type="term" value="F:zinc ion binding"/>
    <property type="evidence" value="ECO:0007669"/>
    <property type="project" value="UniProtKB-KW"/>
</dbReference>
<dbReference type="EnsemblPlants" id="Bra014276.1">
    <property type="protein sequence ID" value="Bra014276.1-P"/>
    <property type="gene ID" value="Bra014276"/>
</dbReference>
<evidence type="ECO:0000256" key="4">
    <source>
        <dbReference type="ARBA" id="ARBA00022833"/>
    </source>
</evidence>
<protein>
    <recommendedName>
        <fullName evidence="6">AN1-type domain-containing protein</fullName>
    </recommendedName>
</protein>
<dbReference type="InterPro" id="IPR050652">
    <property type="entry name" value="AN1_A20_ZnFinger"/>
</dbReference>
<accession>M4DCQ9</accession>
<keyword evidence="8" id="KW-1185">Reference proteome</keyword>
<keyword evidence="2" id="KW-0479">Metal-binding</keyword>
<dbReference type="FunFam" id="4.10.1110.10:FF:000001">
    <property type="entry name" value="Zinc finger AN1-type containing 6"/>
    <property type="match status" value="1"/>
</dbReference>
<dbReference type="PANTHER" id="PTHR10634:SF106">
    <property type="entry name" value="AN1-TYPE DOMAIN-CONTAINING PROTEIN"/>
    <property type="match status" value="1"/>
</dbReference>
<reference evidence="7 8" key="2">
    <citation type="journal article" date="2018" name="Hortic Res">
        <title>Improved Brassica rapa reference genome by single-molecule sequencing and chromosome conformation capture technologies.</title>
        <authorList>
            <person name="Zhang L."/>
            <person name="Cai X."/>
            <person name="Wu J."/>
            <person name="Liu M."/>
            <person name="Grob S."/>
            <person name="Cheng F."/>
            <person name="Liang J."/>
            <person name="Cai C."/>
            <person name="Liu Z."/>
            <person name="Liu B."/>
            <person name="Wang F."/>
            <person name="Li S."/>
            <person name="Liu F."/>
            <person name="Li X."/>
            <person name="Cheng L."/>
            <person name="Yang W."/>
            <person name="Li M.H."/>
            <person name="Grossniklaus U."/>
            <person name="Zheng H."/>
            <person name="Wang X."/>
        </authorList>
    </citation>
    <scope>NUCLEOTIDE SEQUENCE [LARGE SCALE GENOMIC DNA]</scope>
    <source>
        <strain evidence="7 8">cv. Chiifu-401-42</strain>
    </source>
</reference>
<dbReference type="Gramene" id="Bra014276.1">
    <property type="protein sequence ID" value="Bra014276.1-P"/>
    <property type="gene ID" value="Bra014276"/>
</dbReference>
<evidence type="ECO:0000313" key="7">
    <source>
        <dbReference type="EnsemblPlants" id="Bra014276.1-P"/>
    </source>
</evidence>
<evidence type="ECO:0000256" key="1">
    <source>
        <dbReference type="ARBA" id="ARBA00003732"/>
    </source>
</evidence>
<keyword evidence="4" id="KW-0862">Zinc</keyword>
<comment type="function">
    <text evidence="1">May be involved in environmental stress response.</text>
</comment>
<dbReference type="HOGENOM" id="CLU_057016_7_0_1"/>
<evidence type="ECO:0000256" key="2">
    <source>
        <dbReference type="ARBA" id="ARBA00022723"/>
    </source>
</evidence>
<evidence type="ECO:0000256" key="5">
    <source>
        <dbReference type="PROSITE-ProRule" id="PRU00449"/>
    </source>
</evidence>
<dbReference type="PROSITE" id="PS51039">
    <property type="entry name" value="ZF_AN1"/>
    <property type="match status" value="1"/>
</dbReference>
<organism evidence="7 8">
    <name type="scientific">Brassica campestris</name>
    <name type="common">Field mustard</name>
    <dbReference type="NCBI Taxonomy" id="3711"/>
    <lineage>
        <taxon>Eukaryota</taxon>
        <taxon>Viridiplantae</taxon>
        <taxon>Streptophyta</taxon>
        <taxon>Embryophyta</taxon>
        <taxon>Tracheophyta</taxon>
        <taxon>Spermatophyta</taxon>
        <taxon>Magnoliopsida</taxon>
        <taxon>eudicotyledons</taxon>
        <taxon>Gunneridae</taxon>
        <taxon>Pentapetalae</taxon>
        <taxon>rosids</taxon>
        <taxon>malvids</taxon>
        <taxon>Brassicales</taxon>
        <taxon>Brassicaceae</taxon>
        <taxon>Brassiceae</taxon>
        <taxon>Brassica</taxon>
    </lineage>
</organism>
<reference evidence="7 8" key="1">
    <citation type="journal article" date="2011" name="Nat. Genet.">
        <title>The genome of the mesopolyploid crop species Brassica rapa.</title>
        <authorList>
            <consortium name="Brassica rapa Genome Sequencing Project Consortium"/>
            <person name="Wang X."/>
            <person name="Wang H."/>
            <person name="Wang J."/>
            <person name="Sun R."/>
            <person name="Wu J."/>
            <person name="Liu S."/>
            <person name="Bai Y."/>
            <person name="Mun J.H."/>
            <person name="Bancroft I."/>
            <person name="Cheng F."/>
            <person name="Huang S."/>
            <person name="Li X."/>
            <person name="Hua W."/>
            <person name="Wang J."/>
            <person name="Wang X."/>
            <person name="Freeling M."/>
            <person name="Pires J.C."/>
            <person name="Paterson A.H."/>
            <person name="Chalhoub B."/>
            <person name="Wang B."/>
            <person name="Hayward A."/>
            <person name="Sharpe A.G."/>
            <person name="Park B.S."/>
            <person name="Weisshaar B."/>
            <person name="Liu B."/>
            <person name="Li B."/>
            <person name="Liu B."/>
            <person name="Tong C."/>
            <person name="Song C."/>
            <person name="Duran C."/>
            <person name="Peng C."/>
            <person name="Geng C."/>
            <person name="Koh C."/>
            <person name="Lin C."/>
            <person name="Edwards D."/>
            <person name="Mu D."/>
            <person name="Shen D."/>
            <person name="Soumpourou E."/>
            <person name="Li F."/>
            <person name="Fraser F."/>
            <person name="Conant G."/>
            <person name="Lassalle G."/>
            <person name="King G.J."/>
            <person name="Bonnema G."/>
            <person name="Tang H."/>
            <person name="Wang H."/>
            <person name="Belcram H."/>
            <person name="Zhou H."/>
            <person name="Hirakawa H."/>
            <person name="Abe H."/>
            <person name="Guo H."/>
            <person name="Wang H."/>
            <person name="Jin H."/>
            <person name="Parkin I.A."/>
            <person name="Batley J."/>
            <person name="Kim J.S."/>
            <person name="Just J."/>
            <person name="Li J."/>
            <person name="Xu J."/>
            <person name="Deng J."/>
            <person name="Kim J.A."/>
            <person name="Li J."/>
            <person name="Yu J."/>
            <person name="Meng J."/>
            <person name="Wang J."/>
            <person name="Min J."/>
            <person name="Poulain J."/>
            <person name="Wang J."/>
            <person name="Hatakeyama K."/>
            <person name="Wu K."/>
            <person name="Wang L."/>
            <person name="Fang L."/>
            <person name="Trick M."/>
            <person name="Links M.G."/>
            <person name="Zhao M."/>
            <person name="Jin M."/>
            <person name="Ramchiary N."/>
            <person name="Drou N."/>
            <person name="Berkman P.J."/>
            <person name="Cai Q."/>
            <person name="Huang Q."/>
            <person name="Li R."/>
            <person name="Tabata S."/>
            <person name="Cheng S."/>
            <person name="Zhang S."/>
            <person name="Zhang S."/>
            <person name="Huang S."/>
            <person name="Sato S."/>
            <person name="Sun S."/>
            <person name="Kwon S.J."/>
            <person name="Choi S.R."/>
            <person name="Lee T.H."/>
            <person name="Fan W."/>
            <person name="Zhao X."/>
            <person name="Tan X."/>
            <person name="Xu X."/>
            <person name="Wang Y."/>
            <person name="Qiu Y."/>
            <person name="Yin Y."/>
            <person name="Li Y."/>
            <person name="Du Y."/>
            <person name="Liao Y."/>
            <person name="Lim Y."/>
            <person name="Narusaka Y."/>
            <person name="Wang Y."/>
            <person name="Wang Z."/>
            <person name="Li Z."/>
            <person name="Wang Z."/>
            <person name="Xiong Z."/>
            <person name="Zhang Z."/>
        </authorList>
    </citation>
    <scope>NUCLEOTIDE SEQUENCE [LARGE SCALE GENOMIC DNA]</scope>
    <source>
        <strain evidence="7 8">cv. Chiifu-401-42</strain>
    </source>
</reference>
<name>M4DCQ9_BRACM</name>
<evidence type="ECO:0000259" key="6">
    <source>
        <dbReference type="PROSITE" id="PS51039"/>
    </source>
</evidence>
<dbReference type="Gene3D" id="4.10.1110.10">
    <property type="entry name" value="AN1-like Zinc finger"/>
    <property type="match status" value="1"/>
</dbReference>
<dbReference type="SMART" id="SM00154">
    <property type="entry name" value="ZnF_AN1"/>
    <property type="match status" value="1"/>
</dbReference>
<keyword evidence="3 5" id="KW-0863">Zinc-finger</keyword>
<dbReference type="InterPro" id="IPR000058">
    <property type="entry name" value="Znf_AN1"/>
</dbReference>
<dbReference type="eggNOG" id="KOG3173">
    <property type="taxonomic scope" value="Eukaryota"/>
</dbReference>
<sequence>MRFHNEHVFQVSKPKEGPTRCATCKKRVGLTGFKCRSGDLFCGTHRYADIHNCSFNYHVAVQEPIAKANPVVKAEKLDKI</sequence>
<dbReference type="Pfam" id="PF01428">
    <property type="entry name" value="zf-AN1"/>
    <property type="match status" value="1"/>
</dbReference>
<dbReference type="InParanoid" id="M4DCQ9"/>
<dbReference type="STRING" id="51351.M4DCQ9"/>
<dbReference type="OMA" id="QFDRYPL"/>
<feature type="domain" description="AN1-type" evidence="6">
    <location>
        <begin position="15"/>
        <end position="61"/>
    </location>
</feature>
<evidence type="ECO:0000313" key="8">
    <source>
        <dbReference type="Proteomes" id="UP000011750"/>
    </source>
</evidence>